<keyword evidence="3" id="KW-1185">Reference proteome</keyword>
<sequence>MGSDSLRRRLPPVLAIGATLSPAVGIGWFGWDLLPLLVVYWLEAVVYVGRCSLESLFAVRPVDDDYYGLFLPLERLREKRGSVRVVEWLPPVFPRNVPFALNGGWLLFALGTLGALIMLFARPPGTLERGTLVGIGGATALVVGRHAATLLESIRSDRYNAWTALSPFSRRRWLAVVIVAFLVPIVGLGADRIGLGLTATVALILATKLWYDFLDLRTPDDRPTDPQRDETAIDVPETAPLAVVHTDGRGIALDALVLGAMLALLPPVGFVILFSSVAVGLWLGLPAGVATVVLLVAARAVLELPIASLRDGAVEYRVYDAAVIAYDTTLDAPQWRLPRREITDVRTDTTFMSPLLSGAVGTVRIDCADGSSRSLSLVRNPEAFVRTLSVEPAA</sequence>
<gene>
    <name evidence="2" type="ORF">FGF80_10965</name>
</gene>
<protein>
    <submittedName>
        <fullName evidence="2">Uncharacterized protein</fullName>
    </submittedName>
</protein>
<feature type="transmembrane region" description="Helical" evidence="1">
    <location>
        <begin position="281"/>
        <end position="302"/>
    </location>
</feature>
<feature type="transmembrane region" description="Helical" evidence="1">
    <location>
        <begin position="99"/>
        <end position="121"/>
    </location>
</feature>
<keyword evidence="1" id="KW-1133">Transmembrane helix</keyword>
<keyword evidence="1" id="KW-0812">Transmembrane</keyword>
<dbReference type="GeneID" id="96156517"/>
<name>A0A4P9TFW3_9EURY</name>
<feature type="transmembrane region" description="Helical" evidence="1">
    <location>
        <begin position="255"/>
        <end position="275"/>
    </location>
</feature>
<dbReference type="Pfam" id="PF20108">
    <property type="entry name" value="DUF6498"/>
    <property type="match status" value="1"/>
</dbReference>
<evidence type="ECO:0000256" key="1">
    <source>
        <dbReference type="SAM" id="Phobius"/>
    </source>
</evidence>
<feature type="transmembrane region" description="Helical" evidence="1">
    <location>
        <begin position="173"/>
        <end position="190"/>
    </location>
</feature>
<proteinExistence type="predicted"/>
<evidence type="ECO:0000313" key="2">
    <source>
        <dbReference type="EMBL" id="QCW03726.1"/>
    </source>
</evidence>
<dbReference type="AlphaFoldDB" id="A0A4P9TFW3"/>
<organism evidence="2 3">
    <name type="scientific">Natrinema pallidum</name>
    <dbReference type="NCBI Taxonomy" id="69527"/>
    <lineage>
        <taxon>Archaea</taxon>
        <taxon>Methanobacteriati</taxon>
        <taxon>Methanobacteriota</taxon>
        <taxon>Stenosarchaea group</taxon>
        <taxon>Halobacteria</taxon>
        <taxon>Halobacteriales</taxon>
        <taxon>Natrialbaceae</taxon>
        <taxon>Natrinema</taxon>
    </lineage>
</organism>
<reference evidence="3" key="1">
    <citation type="submission" date="2019-05" db="EMBL/GenBank/DDBJ databases">
        <title>Complete Genome Sequence and Methylation Pattern of the Halophilic Archaeon Natrinema pallidum BOL6-1.</title>
        <authorList>
            <person name="DasSarma P."/>
            <person name="DasSarma B.P."/>
            <person name="DasSarma S.L."/>
            <person name="Martinez F.L."/>
            <person name="Guzman D."/>
            <person name="Roberts R.J."/>
            <person name="DasSarma S."/>
        </authorList>
    </citation>
    <scope>NUCLEOTIDE SEQUENCE [LARGE SCALE GENOMIC DNA]</scope>
    <source>
        <strain evidence="3">BOL6-1</strain>
    </source>
</reference>
<keyword evidence="1" id="KW-0472">Membrane</keyword>
<dbReference type="RefSeq" id="WP_138653990.1">
    <property type="nucleotide sequence ID" value="NZ_CP040637.1"/>
</dbReference>
<dbReference type="EMBL" id="CP040637">
    <property type="protein sequence ID" value="QCW03726.1"/>
    <property type="molecule type" value="Genomic_DNA"/>
</dbReference>
<dbReference type="Proteomes" id="UP000307562">
    <property type="component" value="Chromosome"/>
</dbReference>
<accession>A0A4P9TFW3</accession>
<dbReference type="KEGG" id="npl:FGF80_10965"/>
<evidence type="ECO:0000313" key="3">
    <source>
        <dbReference type="Proteomes" id="UP000307562"/>
    </source>
</evidence>
<feature type="transmembrane region" description="Helical" evidence="1">
    <location>
        <begin position="12"/>
        <end position="31"/>
    </location>
</feature>
<dbReference type="InterPro" id="IPR045466">
    <property type="entry name" value="DUF6498"/>
</dbReference>